<accession>A0A532UU76</accession>
<sequence length="317" mass="36516">MLDRIRGQGRYDCIVTLSGGRDSSYMLLKAVRDYKLKALAFNYRNPFTHPVASENIRRLQKCLGVDLIQFELPGVHLRTMRHNLLSWMCNPSPAMVPMMCVGCKTLWKTVLCTAWRYGVRAAFSGGNPYEQTTFKRELLGVDAEASVAKYYTSYIFGLAREVGKNIRYLAPKVLPPTILGYLYSSPQAPFVRLLGRGLTRISLFKYLPWSESEVLSRVRDELDWHSPPDYPSTWRFDCKVDDVKNYIYLRLVGVTEKDDFYSRMVRAGLMTRDEALVRVKRENEVDIDLVKAVLAEVGIPLERLDRAIDRYLEAHPR</sequence>
<proteinExistence type="predicted"/>
<organism evidence="1 2">
    <name type="scientific">candidate division TA06 bacterium B3_TA06</name>
    <dbReference type="NCBI Taxonomy" id="2012487"/>
    <lineage>
        <taxon>Bacteria</taxon>
        <taxon>Bacteria division TA06</taxon>
    </lineage>
</organism>
<dbReference type="AlphaFoldDB" id="A0A532UU76"/>
<name>A0A532UU76_UNCT6</name>
<dbReference type="Proteomes" id="UP000317778">
    <property type="component" value="Unassembled WGS sequence"/>
</dbReference>
<evidence type="ECO:0000313" key="1">
    <source>
        <dbReference type="EMBL" id="TKJ38495.1"/>
    </source>
</evidence>
<dbReference type="Gene3D" id="3.40.50.620">
    <property type="entry name" value="HUPs"/>
    <property type="match status" value="1"/>
</dbReference>
<dbReference type="InterPro" id="IPR014729">
    <property type="entry name" value="Rossmann-like_a/b/a_fold"/>
</dbReference>
<evidence type="ECO:0000313" key="2">
    <source>
        <dbReference type="Proteomes" id="UP000317778"/>
    </source>
</evidence>
<dbReference type="EMBL" id="NJBO01000026">
    <property type="protein sequence ID" value="TKJ38495.1"/>
    <property type="molecule type" value="Genomic_DNA"/>
</dbReference>
<protein>
    <submittedName>
        <fullName evidence="1">ATPase</fullName>
    </submittedName>
</protein>
<gene>
    <name evidence="1" type="ORF">CEE36_10655</name>
</gene>
<comment type="caution">
    <text evidence="1">The sequence shown here is derived from an EMBL/GenBank/DDBJ whole genome shotgun (WGS) entry which is preliminary data.</text>
</comment>
<dbReference type="SUPFAM" id="SSF52402">
    <property type="entry name" value="Adenine nucleotide alpha hydrolases-like"/>
    <property type="match status" value="1"/>
</dbReference>
<reference evidence="1 2" key="1">
    <citation type="submission" date="2017-06" db="EMBL/GenBank/DDBJ databases">
        <title>Novel microbial phyla capable of carbon fixation and sulfur reduction in deep-sea sediments.</title>
        <authorList>
            <person name="Huang J."/>
            <person name="Baker B."/>
            <person name="Wang Y."/>
        </authorList>
    </citation>
    <scope>NUCLEOTIDE SEQUENCE [LARGE SCALE GENOMIC DNA]</scope>
    <source>
        <strain evidence="1">B3_TA06</strain>
    </source>
</reference>